<dbReference type="OrthoDB" id="9787361at2"/>
<evidence type="ECO:0000256" key="2">
    <source>
        <dbReference type="ARBA" id="ARBA00007615"/>
    </source>
</evidence>
<evidence type="ECO:0000256" key="4">
    <source>
        <dbReference type="ARBA" id="ARBA00014035"/>
    </source>
</evidence>
<accession>A0A0C1YPB4</accession>
<dbReference type="GO" id="GO:0042597">
    <property type="term" value="C:periplasmic space"/>
    <property type="evidence" value="ECO:0007669"/>
    <property type="project" value="UniProtKB-SubCell"/>
</dbReference>
<evidence type="ECO:0000256" key="1">
    <source>
        <dbReference type="ARBA" id="ARBA00004418"/>
    </source>
</evidence>
<evidence type="ECO:0000256" key="3">
    <source>
        <dbReference type="ARBA" id="ARBA00011245"/>
    </source>
</evidence>
<evidence type="ECO:0000256" key="9">
    <source>
        <dbReference type="ARBA" id="ARBA00023186"/>
    </source>
</evidence>
<comment type="function">
    <text evidence="10">Participates in the translocation of lipoproteins from the inner membrane to the outer membrane. Only forms a complex with a lipoprotein if the residue after the N-terminal Cys is not an aspartate (The Asp acts as a targeting signal to indicate that the lipoprotein should stay in the inner membrane).</text>
</comment>
<dbReference type="GO" id="GO:0044874">
    <property type="term" value="P:lipoprotein localization to outer membrane"/>
    <property type="evidence" value="ECO:0007669"/>
    <property type="project" value="UniProtKB-UniRule"/>
</dbReference>
<evidence type="ECO:0000313" key="11">
    <source>
        <dbReference type="EMBL" id="KIF82407.1"/>
    </source>
</evidence>
<dbReference type="EMBL" id="JWJG01000028">
    <property type="protein sequence ID" value="KIF82407.1"/>
    <property type="molecule type" value="Genomic_DNA"/>
</dbReference>
<name>A0A0C1YPB4_9BURK</name>
<dbReference type="HAMAP" id="MF_00240">
    <property type="entry name" value="LolA"/>
    <property type="match status" value="1"/>
</dbReference>
<comment type="subunit">
    <text evidence="3 10">Monomer.</text>
</comment>
<dbReference type="STRING" id="709839.TSA66_18855"/>
<keyword evidence="8 10" id="KW-0653">Protein transport</keyword>
<evidence type="ECO:0000256" key="7">
    <source>
        <dbReference type="ARBA" id="ARBA00022764"/>
    </source>
</evidence>
<evidence type="ECO:0000256" key="6">
    <source>
        <dbReference type="ARBA" id="ARBA00022729"/>
    </source>
</evidence>
<dbReference type="PANTHER" id="PTHR35869">
    <property type="entry name" value="OUTER-MEMBRANE LIPOPROTEIN CARRIER PROTEIN"/>
    <property type="match status" value="1"/>
</dbReference>
<dbReference type="AlphaFoldDB" id="A0A0C1YPB4"/>
<proteinExistence type="inferred from homology"/>
<keyword evidence="5 10" id="KW-0813">Transport</keyword>
<dbReference type="PANTHER" id="PTHR35869:SF1">
    <property type="entry name" value="OUTER-MEMBRANE LIPOPROTEIN CARRIER PROTEIN"/>
    <property type="match status" value="1"/>
</dbReference>
<keyword evidence="7 10" id="KW-0574">Periplasm</keyword>
<keyword evidence="9 10" id="KW-0143">Chaperone</keyword>
<dbReference type="Gene3D" id="2.50.20.10">
    <property type="entry name" value="Lipoprotein localisation LolA/LolB/LppX"/>
    <property type="match status" value="1"/>
</dbReference>
<feature type="signal peptide" evidence="10">
    <location>
        <begin position="1"/>
        <end position="30"/>
    </location>
</feature>
<organism evidence="11 12">
    <name type="scientific">Noviherbaspirillum autotrophicum</name>
    <dbReference type="NCBI Taxonomy" id="709839"/>
    <lineage>
        <taxon>Bacteria</taxon>
        <taxon>Pseudomonadati</taxon>
        <taxon>Pseudomonadota</taxon>
        <taxon>Betaproteobacteria</taxon>
        <taxon>Burkholderiales</taxon>
        <taxon>Oxalobacteraceae</taxon>
        <taxon>Noviherbaspirillum</taxon>
    </lineage>
</organism>
<dbReference type="NCBIfam" id="TIGR00547">
    <property type="entry name" value="lolA"/>
    <property type="match status" value="1"/>
</dbReference>
<dbReference type="NCBIfam" id="NF000661">
    <property type="entry name" value="PRK00031.1-3"/>
    <property type="match status" value="1"/>
</dbReference>
<dbReference type="Proteomes" id="UP000031572">
    <property type="component" value="Unassembled WGS sequence"/>
</dbReference>
<comment type="subcellular location">
    <subcellularLocation>
        <location evidence="1 10">Periplasm</location>
    </subcellularLocation>
</comment>
<gene>
    <name evidence="10" type="primary">lolA</name>
    <name evidence="11" type="ORF">TSA66_18855</name>
</gene>
<dbReference type="Pfam" id="PF03548">
    <property type="entry name" value="LolA"/>
    <property type="match status" value="1"/>
</dbReference>
<evidence type="ECO:0000313" key="12">
    <source>
        <dbReference type="Proteomes" id="UP000031572"/>
    </source>
</evidence>
<dbReference type="InterPro" id="IPR029046">
    <property type="entry name" value="LolA/LolB/LppX"/>
</dbReference>
<dbReference type="InterPro" id="IPR004564">
    <property type="entry name" value="OM_lipoprot_carrier_LolA-like"/>
</dbReference>
<dbReference type="InterPro" id="IPR018323">
    <property type="entry name" value="OM_lipoprot_carrier_LolA_Pbac"/>
</dbReference>
<comment type="caution">
    <text evidence="11">The sequence shown here is derived from an EMBL/GenBank/DDBJ whole genome shotgun (WGS) entry which is preliminary data.</text>
</comment>
<protein>
    <recommendedName>
        <fullName evidence="4 10">Outer-membrane lipoprotein carrier protein</fullName>
    </recommendedName>
</protein>
<evidence type="ECO:0000256" key="10">
    <source>
        <dbReference type="HAMAP-Rule" id="MF_00240"/>
    </source>
</evidence>
<keyword evidence="12" id="KW-1185">Reference proteome</keyword>
<reference evidence="11 12" key="1">
    <citation type="submission" date="2014-12" db="EMBL/GenBank/DDBJ databases">
        <title>Denitrispirillum autotrophicum gen. nov., sp. nov., Denitrifying, Facultatively Autotrophic Bacteria Isolated from Rice Paddy Soil.</title>
        <authorList>
            <person name="Ishii S."/>
            <person name="Ashida N."/>
            <person name="Ohno H."/>
            <person name="Otsuka S."/>
            <person name="Yokota A."/>
            <person name="Senoo K."/>
        </authorList>
    </citation>
    <scope>NUCLEOTIDE SEQUENCE [LARGE SCALE GENOMIC DNA]</scope>
    <source>
        <strain evidence="11 12">TSA66</strain>
    </source>
</reference>
<dbReference type="SUPFAM" id="SSF89392">
    <property type="entry name" value="Prokaryotic lipoproteins and lipoprotein localization factors"/>
    <property type="match status" value="1"/>
</dbReference>
<dbReference type="CDD" id="cd16325">
    <property type="entry name" value="LolA"/>
    <property type="match status" value="1"/>
</dbReference>
<sequence length="217" mass="23616" precursor="true">MKKTIYSGAAVRLVKLLAATAIAIPAIASASALDQFKTFVGSTKSAKGEFTQRQVKVVDGATKVSGQSAGSFAFERPGKFIWTYQKPYEQLLQADGDNLYIYDKDLNQVTIKKLGNALGSSPAAILFGSNDLEKNFTLKDAGTKDGLEWLEATPKTKDTTFDKIGIGLKDGVPRAMELRDSFGQVSLLTFNRFEKNLPMASGQFRFVVPKGADVFQQ</sequence>
<feature type="chain" id="PRO_5008985179" description="Outer-membrane lipoprotein carrier protein" evidence="10">
    <location>
        <begin position="31"/>
        <end position="217"/>
    </location>
</feature>
<comment type="similarity">
    <text evidence="2 10">Belongs to the LolA family.</text>
</comment>
<evidence type="ECO:0000256" key="5">
    <source>
        <dbReference type="ARBA" id="ARBA00022448"/>
    </source>
</evidence>
<keyword evidence="6 10" id="KW-0732">Signal</keyword>
<evidence type="ECO:0000256" key="8">
    <source>
        <dbReference type="ARBA" id="ARBA00022927"/>
    </source>
</evidence>
<dbReference type="GO" id="GO:0042953">
    <property type="term" value="P:lipoprotein transport"/>
    <property type="evidence" value="ECO:0007669"/>
    <property type="project" value="InterPro"/>
</dbReference>